<dbReference type="InterPro" id="IPR011761">
    <property type="entry name" value="ATP-grasp"/>
</dbReference>
<dbReference type="Proteomes" id="UP000317093">
    <property type="component" value="Chromosome"/>
</dbReference>
<dbReference type="PANTHER" id="PTHR43585:SF2">
    <property type="entry name" value="ATP-GRASP ENZYME FSQD"/>
    <property type="match status" value="1"/>
</dbReference>
<dbReference type="EMBL" id="CP036279">
    <property type="protein sequence ID" value="QDU62002.1"/>
    <property type="molecule type" value="Genomic_DNA"/>
</dbReference>
<evidence type="ECO:0000256" key="3">
    <source>
        <dbReference type="ARBA" id="ARBA00022840"/>
    </source>
</evidence>
<gene>
    <name evidence="6" type="ORF">Pan216_28680</name>
</gene>
<proteinExistence type="predicted"/>
<keyword evidence="1" id="KW-0436">Ligase</keyword>
<dbReference type="Gene3D" id="3.30.470.20">
    <property type="entry name" value="ATP-grasp fold, B domain"/>
    <property type="match status" value="1"/>
</dbReference>
<dbReference type="GO" id="GO:0046872">
    <property type="term" value="F:metal ion binding"/>
    <property type="evidence" value="ECO:0007669"/>
    <property type="project" value="InterPro"/>
</dbReference>
<name>A0A518B4X3_9BACT</name>
<protein>
    <submittedName>
        <fullName evidence="6">Carbamoyl phosphate synthase-like protein</fullName>
    </submittedName>
</protein>
<keyword evidence="3 4" id="KW-0067">ATP-binding</keyword>
<evidence type="ECO:0000313" key="6">
    <source>
        <dbReference type="EMBL" id="QDU62002.1"/>
    </source>
</evidence>
<dbReference type="InterPro" id="IPR052032">
    <property type="entry name" value="ATP-dep_AA_Ligase"/>
</dbReference>
<dbReference type="AlphaFoldDB" id="A0A518B4X3"/>
<dbReference type="GO" id="GO:0005524">
    <property type="term" value="F:ATP binding"/>
    <property type="evidence" value="ECO:0007669"/>
    <property type="project" value="UniProtKB-UniRule"/>
</dbReference>
<evidence type="ECO:0000256" key="4">
    <source>
        <dbReference type="PROSITE-ProRule" id="PRU00409"/>
    </source>
</evidence>
<evidence type="ECO:0000256" key="1">
    <source>
        <dbReference type="ARBA" id="ARBA00022598"/>
    </source>
</evidence>
<dbReference type="KEGG" id="knv:Pan216_28680"/>
<evidence type="ECO:0000256" key="2">
    <source>
        <dbReference type="ARBA" id="ARBA00022741"/>
    </source>
</evidence>
<dbReference type="InterPro" id="IPR013815">
    <property type="entry name" value="ATP_grasp_subdomain_1"/>
</dbReference>
<reference evidence="6 7" key="1">
    <citation type="submission" date="2019-02" db="EMBL/GenBank/DDBJ databases">
        <title>Deep-cultivation of Planctomycetes and their phenomic and genomic characterization uncovers novel biology.</title>
        <authorList>
            <person name="Wiegand S."/>
            <person name="Jogler M."/>
            <person name="Boedeker C."/>
            <person name="Pinto D."/>
            <person name="Vollmers J."/>
            <person name="Rivas-Marin E."/>
            <person name="Kohn T."/>
            <person name="Peeters S.H."/>
            <person name="Heuer A."/>
            <person name="Rast P."/>
            <person name="Oberbeckmann S."/>
            <person name="Bunk B."/>
            <person name="Jeske O."/>
            <person name="Meyerdierks A."/>
            <person name="Storesund J.E."/>
            <person name="Kallscheuer N."/>
            <person name="Luecker S."/>
            <person name="Lage O.M."/>
            <person name="Pohl T."/>
            <person name="Merkel B.J."/>
            <person name="Hornburger P."/>
            <person name="Mueller R.-W."/>
            <person name="Bruemmer F."/>
            <person name="Labrenz M."/>
            <person name="Spormann A.M."/>
            <person name="Op den Camp H."/>
            <person name="Overmann J."/>
            <person name="Amann R."/>
            <person name="Jetten M.S.M."/>
            <person name="Mascher T."/>
            <person name="Medema M.H."/>
            <person name="Devos D.P."/>
            <person name="Kaster A.-K."/>
            <person name="Ovreas L."/>
            <person name="Rohde M."/>
            <person name="Galperin M.Y."/>
            <person name="Jogler C."/>
        </authorList>
    </citation>
    <scope>NUCLEOTIDE SEQUENCE [LARGE SCALE GENOMIC DNA]</scope>
    <source>
        <strain evidence="6 7">Pan216</strain>
    </source>
</reference>
<evidence type="ECO:0000259" key="5">
    <source>
        <dbReference type="PROSITE" id="PS50975"/>
    </source>
</evidence>
<dbReference type="Gene3D" id="3.30.1490.20">
    <property type="entry name" value="ATP-grasp fold, A domain"/>
    <property type="match status" value="1"/>
</dbReference>
<dbReference type="SUPFAM" id="SSF56059">
    <property type="entry name" value="Glutathione synthetase ATP-binding domain-like"/>
    <property type="match status" value="1"/>
</dbReference>
<keyword evidence="7" id="KW-1185">Reference proteome</keyword>
<accession>A0A518B4X3</accession>
<keyword evidence="2 4" id="KW-0547">Nucleotide-binding</keyword>
<dbReference type="PANTHER" id="PTHR43585">
    <property type="entry name" value="FUMIPYRROLE BIOSYNTHESIS PROTEIN C"/>
    <property type="match status" value="1"/>
</dbReference>
<feature type="domain" description="ATP-grasp" evidence="5">
    <location>
        <begin position="109"/>
        <end position="298"/>
    </location>
</feature>
<dbReference type="GO" id="GO:0016874">
    <property type="term" value="F:ligase activity"/>
    <property type="evidence" value="ECO:0007669"/>
    <property type="project" value="UniProtKB-KW"/>
</dbReference>
<sequence length="440" mass="48832">MIAARSLSTQGVEVIGCDETPLMALSFSRHVSQTFLHAPSETGEEEFVKDLVQRVLDFKPPQGVPYVLMPVNHLTYVVARHAHRFEPLIKVAAPPIKSINRVYPKDRLVETARALGVPVPRTATMTKTDDLESLGRPFALPAFVKLPDSCAGVGIERVESQDELDATFFRFVEQFGVSEHRPVLLQEAVEGDDYCVTMLCDHGEVRASMVYRNLKTFPSESGFGVLRETVSAKPLEQVSARLLSMIGWHGVVQLDFRWDGTSDDSVHLIEINPRFWGGLFQSVASGIDYPWLLFQLCAHGEVPPSPSPAIGKRTRVPIVALLADLQERTDASPSTDLGRALRDGWKQLADGSLREALSTWGDGVLQSLDPSERISHIDQWWREHQEAEAEFSAREDPLALLGLLCVLGSLVRTGQLPEEIRRSGNSRWREFGESTTDGDA</sequence>
<organism evidence="6 7">
    <name type="scientific">Kolteria novifilia</name>
    <dbReference type="NCBI Taxonomy" id="2527975"/>
    <lineage>
        <taxon>Bacteria</taxon>
        <taxon>Pseudomonadati</taxon>
        <taxon>Planctomycetota</taxon>
        <taxon>Planctomycetia</taxon>
        <taxon>Kolteriales</taxon>
        <taxon>Kolteriaceae</taxon>
        <taxon>Kolteria</taxon>
    </lineage>
</organism>
<dbReference type="Pfam" id="PF15632">
    <property type="entry name" value="ATPgrasp_Ter"/>
    <property type="match status" value="1"/>
</dbReference>
<evidence type="ECO:0000313" key="7">
    <source>
        <dbReference type="Proteomes" id="UP000317093"/>
    </source>
</evidence>
<dbReference type="PROSITE" id="PS50975">
    <property type="entry name" value="ATP_GRASP"/>
    <property type="match status" value="1"/>
</dbReference>